<name>A0A9P9Z8Z8_9POAL</name>
<evidence type="ECO:0000256" key="2">
    <source>
        <dbReference type="ARBA" id="ARBA00006676"/>
    </source>
</evidence>
<keyword evidence="11" id="KW-1185">Reference proteome</keyword>
<dbReference type="InterPro" id="IPR006330">
    <property type="entry name" value="Ado/ade_deaminase"/>
</dbReference>
<evidence type="ECO:0000256" key="4">
    <source>
        <dbReference type="ARBA" id="ARBA00022723"/>
    </source>
</evidence>
<dbReference type="Proteomes" id="UP001151287">
    <property type="component" value="Unassembled WGS sequence"/>
</dbReference>
<dbReference type="NCBIfam" id="NF006849">
    <property type="entry name" value="PRK09358.1-5"/>
    <property type="match status" value="1"/>
</dbReference>
<feature type="compositionally biased region" description="Basic and acidic residues" evidence="7">
    <location>
        <begin position="309"/>
        <end position="320"/>
    </location>
</feature>
<feature type="transmembrane region" description="Helical" evidence="8">
    <location>
        <begin position="487"/>
        <end position="517"/>
    </location>
</feature>
<comment type="cofactor">
    <cofactor evidence="1">
        <name>Zn(2+)</name>
        <dbReference type="ChEBI" id="CHEBI:29105"/>
    </cofactor>
</comment>
<sequence length="526" mass="55525">MRHGTLLELAARDGIVLPDALVEHWPPPLSAADEKGWFRFQRLYDVARTVLRTPGDVRRLLLEAAEDDVADGGRWLEIQVDPSGYAARFGGITAFTDLVLDAAADAGARTGLGIAVVIAANRTRHPLDARALARLAAQYAERGVVGFGLSNDERRGRTEEFTKAFAIAERAGLLLVPHGGELLGPAHVRTCLDDLHAQRLGHGVRSVEDPAVLERVVAEGVALEVCPTSNVALGVYSDLSSVPLRTLLEAGASIALGADDPLLFGSRLAAQYATMRAAHDLSDPELAELARMSLRSSRAPQDLRDAALADRADDPFDRPPNESGEGVDLGKRQDPTAPLQPGQPYPGAYPGAYPGSSPTDGAAPDAEGYWARQAREQAEQQRTTAQQWGTEQPGWAPQPGASQQPAWGQPTPYPQAYGYAGGYGYQPVPSHPSATTSLVLGLVGLIGGLASCGLLLLVSPFALFVGRRAVREIDTSNGQLGGRSNANAGYVMGIVGTVLLVLAVLAVVGFIVLGIVVSASSDYSTY</sequence>
<proteinExistence type="inferred from homology"/>
<evidence type="ECO:0000256" key="3">
    <source>
        <dbReference type="ARBA" id="ARBA00018099"/>
    </source>
</evidence>
<dbReference type="GO" id="GO:0019239">
    <property type="term" value="F:deaminase activity"/>
    <property type="evidence" value="ECO:0007669"/>
    <property type="project" value="InterPro"/>
</dbReference>
<dbReference type="InterPro" id="IPR006650">
    <property type="entry name" value="A/AMP_deam_AS"/>
</dbReference>
<dbReference type="InterPro" id="IPR032466">
    <property type="entry name" value="Metal_Hydrolase"/>
</dbReference>
<feature type="transmembrane region" description="Helical" evidence="8">
    <location>
        <begin position="438"/>
        <end position="466"/>
    </location>
</feature>
<organism evidence="10 11">
    <name type="scientific">Rhynchospora breviuscula</name>
    <dbReference type="NCBI Taxonomy" id="2022672"/>
    <lineage>
        <taxon>Eukaryota</taxon>
        <taxon>Viridiplantae</taxon>
        <taxon>Streptophyta</taxon>
        <taxon>Embryophyta</taxon>
        <taxon>Tracheophyta</taxon>
        <taxon>Spermatophyta</taxon>
        <taxon>Magnoliopsida</taxon>
        <taxon>Liliopsida</taxon>
        <taxon>Poales</taxon>
        <taxon>Cyperaceae</taxon>
        <taxon>Cyperoideae</taxon>
        <taxon>Rhynchosporeae</taxon>
        <taxon>Rhynchospora</taxon>
    </lineage>
</organism>
<keyword evidence="6" id="KW-0862">Zinc</keyword>
<evidence type="ECO:0000256" key="6">
    <source>
        <dbReference type="ARBA" id="ARBA00022833"/>
    </source>
</evidence>
<comment type="caution">
    <text evidence="10">The sequence shown here is derived from an EMBL/GenBank/DDBJ whole genome shotgun (WGS) entry which is preliminary data.</text>
</comment>
<dbReference type="AlphaFoldDB" id="A0A9P9Z8Z8"/>
<dbReference type="OrthoDB" id="272271at2759"/>
<dbReference type="EMBL" id="JAMQYH010000029">
    <property type="protein sequence ID" value="KAJ1684503.1"/>
    <property type="molecule type" value="Genomic_DNA"/>
</dbReference>
<dbReference type="SUPFAM" id="SSF51556">
    <property type="entry name" value="Metallo-dependent hydrolases"/>
    <property type="match status" value="1"/>
</dbReference>
<evidence type="ECO:0000313" key="10">
    <source>
        <dbReference type="EMBL" id="KAJ1684503.1"/>
    </source>
</evidence>
<dbReference type="PANTHER" id="PTHR43114">
    <property type="entry name" value="ADENINE DEAMINASE"/>
    <property type="match status" value="1"/>
</dbReference>
<feature type="region of interest" description="Disordered" evidence="7">
    <location>
        <begin position="309"/>
        <end position="410"/>
    </location>
</feature>
<dbReference type="NCBIfam" id="TIGR01430">
    <property type="entry name" value="aden_deam"/>
    <property type="match status" value="1"/>
</dbReference>
<feature type="domain" description="Adenosine deaminase" evidence="9">
    <location>
        <begin position="3"/>
        <end position="312"/>
    </location>
</feature>
<keyword evidence="8" id="KW-1133">Transmembrane helix</keyword>
<keyword evidence="5" id="KW-0378">Hydrolase</keyword>
<dbReference type="GO" id="GO:0046872">
    <property type="term" value="F:metal ion binding"/>
    <property type="evidence" value="ECO:0007669"/>
    <property type="project" value="UniProtKB-KW"/>
</dbReference>
<protein>
    <recommendedName>
        <fullName evidence="3">Adenosine deaminase</fullName>
    </recommendedName>
</protein>
<comment type="similarity">
    <text evidence="2">Belongs to the metallo-dependent hydrolases superfamily. Adenosine and AMP deaminases family.</text>
</comment>
<keyword evidence="8" id="KW-0472">Membrane</keyword>
<keyword evidence="4" id="KW-0479">Metal-binding</keyword>
<evidence type="ECO:0000256" key="7">
    <source>
        <dbReference type="SAM" id="MobiDB-lite"/>
    </source>
</evidence>
<evidence type="ECO:0000256" key="5">
    <source>
        <dbReference type="ARBA" id="ARBA00022801"/>
    </source>
</evidence>
<evidence type="ECO:0000259" key="9">
    <source>
        <dbReference type="Pfam" id="PF00962"/>
    </source>
</evidence>
<dbReference type="GO" id="GO:0016814">
    <property type="term" value="F:hydrolase activity, acting on carbon-nitrogen (but not peptide) bonds, in cyclic amidines"/>
    <property type="evidence" value="ECO:0007669"/>
    <property type="project" value="UniProtKB-ARBA"/>
</dbReference>
<evidence type="ECO:0000256" key="1">
    <source>
        <dbReference type="ARBA" id="ARBA00001947"/>
    </source>
</evidence>
<keyword evidence="8" id="KW-0812">Transmembrane</keyword>
<feature type="compositionally biased region" description="Low complexity" evidence="7">
    <location>
        <begin position="340"/>
        <end position="358"/>
    </location>
</feature>
<evidence type="ECO:0000256" key="8">
    <source>
        <dbReference type="SAM" id="Phobius"/>
    </source>
</evidence>
<dbReference type="PROSITE" id="PS00485">
    <property type="entry name" value="A_DEAMINASE"/>
    <property type="match status" value="1"/>
</dbReference>
<dbReference type="PANTHER" id="PTHR43114:SF6">
    <property type="entry name" value="ADENINE DEAMINASE"/>
    <property type="match status" value="1"/>
</dbReference>
<reference evidence="10" key="1">
    <citation type="journal article" date="2022" name="Cell">
        <title>Repeat-based holocentromeres influence genome architecture and karyotype evolution.</title>
        <authorList>
            <person name="Hofstatter P.G."/>
            <person name="Thangavel G."/>
            <person name="Lux T."/>
            <person name="Neumann P."/>
            <person name="Vondrak T."/>
            <person name="Novak P."/>
            <person name="Zhang M."/>
            <person name="Costa L."/>
            <person name="Castellani M."/>
            <person name="Scott A."/>
            <person name="Toegelov H."/>
            <person name="Fuchs J."/>
            <person name="Mata-Sucre Y."/>
            <person name="Dias Y."/>
            <person name="Vanzela A.L.L."/>
            <person name="Huettel B."/>
            <person name="Almeida C.C.S."/>
            <person name="Simkova H."/>
            <person name="Souza G."/>
            <person name="Pedrosa-Harand A."/>
            <person name="Macas J."/>
            <person name="Mayer K.F.X."/>
            <person name="Houben A."/>
            <person name="Marques A."/>
        </authorList>
    </citation>
    <scope>NUCLEOTIDE SEQUENCE</scope>
    <source>
        <strain evidence="10">RhyBre1mFocal</strain>
    </source>
</reference>
<dbReference type="GO" id="GO:0009168">
    <property type="term" value="P:purine ribonucleoside monophosphate biosynthetic process"/>
    <property type="evidence" value="ECO:0007669"/>
    <property type="project" value="InterPro"/>
</dbReference>
<accession>A0A9P9Z8Z8</accession>
<dbReference type="Gene3D" id="3.20.20.140">
    <property type="entry name" value="Metal-dependent hydrolases"/>
    <property type="match status" value="1"/>
</dbReference>
<gene>
    <name evidence="10" type="ORF">LUZ63_020258</name>
</gene>
<evidence type="ECO:0000313" key="11">
    <source>
        <dbReference type="Proteomes" id="UP001151287"/>
    </source>
</evidence>
<dbReference type="Pfam" id="PF00962">
    <property type="entry name" value="A_deaminase"/>
    <property type="match status" value="1"/>
</dbReference>
<dbReference type="InterPro" id="IPR001365">
    <property type="entry name" value="A_deaminase_dom"/>
</dbReference>